<dbReference type="AlphaFoldDB" id="A0A6P2MAG2"/>
<evidence type="ECO:0000313" key="2">
    <source>
        <dbReference type="Proteomes" id="UP000494218"/>
    </source>
</evidence>
<name>A0A6P2MAG2_BURL3</name>
<dbReference type="Proteomes" id="UP000494218">
    <property type="component" value="Unassembled WGS sequence"/>
</dbReference>
<protein>
    <submittedName>
        <fullName evidence="1">Uncharacterized protein</fullName>
    </submittedName>
</protein>
<accession>A0A6P2MAG2</accession>
<gene>
    <name evidence="1" type="ORF">BLA23254_03633</name>
</gene>
<evidence type="ECO:0000313" key="1">
    <source>
        <dbReference type="EMBL" id="VWB77270.1"/>
    </source>
</evidence>
<reference evidence="1 2" key="1">
    <citation type="submission" date="2019-09" db="EMBL/GenBank/DDBJ databases">
        <authorList>
            <person name="Depoorter E."/>
        </authorList>
    </citation>
    <scope>NUCLEOTIDE SEQUENCE [LARGE SCALE GENOMIC DNA]</scope>
    <source>
        <strain evidence="1">LMG 23254</strain>
    </source>
</reference>
<dbReference type="RefSeq" id="WP_175032462.1">
    <property type="nucleotide sequence ID" value="NZ_CABVPW010000016.1"/>
</dbReference>
<proteinExistence type="predicted"/>
<organism evidence="1 2">
    <name type="scientific">Burkholderia lata (strain ATCC 17760 / DSM 23089 / LMG 22485 / NCIMB 9086 / R18194 / 383)</name>
    <dbReference type="NCBI Taxonomy" id="482957"/>
    <lineage>
        <taxon>Bacteria</taxon>
        <taxon>Pseudomonadati</taxon>
        <taxon>Pseudomonadota</taxon>
        <taxon>Betaproteobacteria</taxon>
        <taxon>Burkholderiales</taxon>
        <taxon>Burkholderiaceae</taxon>
        <taxon>Burkholderia</taxon>
        <taxon>Burkholderia cepacia complex</taxon>
    </lineage>
</organism>
<sequence length="136" mass="14195">MASGRQRGKGTWQGTHASVVRIRRFTRVVAGVVALTIVGASFARQQPIDYPAKDRSARKQQTDTAECQGWAKQTTGIDPVALAQRSAYAPAPPPQGGMLRGAAGGAAAGAATLVNRDDAVVVFGSCMAKWRSGINS</sequence>
<dbReference type="EMBL" id="CABVPW010000016">
    <property type="protein sequence ID" value="VWB77270.1"/>
    <property type="molecule type" value="Genomic_DNA"/>
</dbReference>